<accession>A0A1H1SKC0</accession>
<dbReference type="EMBL" id="LT629774">
    <property type="protein sequence ID" value="SDS48470.1"/>
    <property type="molecule type" value="Genomic_DNA"/>
</dbReference>
<evidence type="ECO:0000256" key="1">
    <source>
        <dbReference type="SAM" id="Phobius"/>
    </source>
</evidence>
<keyword evidence="1" id="KW-1133">Transmembrane helix</keyword>
<reference evidence="2 3" key="1">
    <citation type="submission" date="2016-10" db="EMBL/GenBank/DDBJ databases">
        <authorList>
            <person name="Varghese N."/>
            <person name="Submissions S."/>
        </authorList>
    </citation>
    <scope>NUCLEOTIDE SEQUENCE [LARGE SCALE GENOMIC DNA]</scope>
    <source>
        <strain evidence="2 3">RHA_55</strain>
    </source>
</reference>
<proteinExistence type="predicted"/>
<protein>
    <submittedName>
        <fullName evidence="2">Uncharacterized protein</fullName>
    </submittedName>
</protein>
<sequence>MPLNLIFIAYYFDYKYDKAMFIKDSFSSIYLFIPALVLVFLLNLTFVYDVCLIAIEIILVFALKGFYKTSHGKI</sequence>
<keyword evidence="1" id="KW-0812">Transmembrane</keyword>
<dbReference type="STRING" id="1249933.SAMN04489797_1699"/>
<keyword evidence="1" id="KW-0472">Membrane</keyword>
<dbReference type="AlphaFoldDB" id="A0A1H1SKC0"/>
<evidence type="ECO:0000313" key="3">
    <source>
        <dbReference type="Proteomes" id="UP000198963"/>
    </source>
</evidence>
<organism evidence="2 3">
    <name type="scientific">Winogradskyella sediminis</name>
    <dbReference type="NCBI Taxonomy" id="1382466"/>
    <lineage>
        <taxon>Bacteria</taxon>
        <taxon>Pseudomonadati</taxon>
        <taxon>Bacteroidota</taxon>
        <taxon>Flavobacteriia</taxon>
        <taxon>Flavobacteriales</taxon>
        <taxon>Flavobacteriaceae</taxon>
        <taxon>Winogradskyella</taxon>
    </lineage>
</organism>
<feature type="transmembrane region" description="Helical" evidence="1">
    <location>
        <begin position="21"/>
        <end position="40"/>
    </location>
</feature>
<evidence type="ECO:0000313" key="2">
    <source>
        <dbReference type="EMBL" id="SDS48470.1"/>
    </source>
</evidence>
<name>A0A1H1SKC0_9FLAO</name>
<dbReference type="Proteomes" id="UP000198963">
    <property type="component" value="Chromosome I"/>
</dbReference>
<keyword evidence="3" id="KW-1185">Reference proteome</keyword>
<gene>
    <name evidence="2" type="ORF">SAMN04489797_1699</name>
</gene>
<feature type="transmembrane region" description="Helical" evidence="1">
    <location>
        <begin position="46"/>
        <end position="67"/>
    </location>
</feature>